<feature type="transmembrane region" description="Helical" evidence="2">
    <location>
        <begin position="6"/>
        <end position="29"/>
    </location>
</feature>
<keyword evidence="2" id="KW-0812">Transmembrane</keyword>
<sequence>MPNPYFNVIEMLVESSALYVGVLVIFIVFEATNSPYSRYPQAVSDFGQGIAPALILLRVVSRNTDTGPPNDDMHSRHLQRLPRTRTEGSEACVDDNDVIIIGPEKMV</sequence>
<dbReference type="EMBL" id="KZ293714">
    <property type="protein sequence ID" value="PBK82700.1"/>
    <property type="molecule type" value="Genomic_DNA"/>
</dbReference>
<evidence type="ECO:0000313" key="4">
    <source>
        <dbReference type="Proteomes" id="UP000217790"/>
    </source>
</evidence>
<reference evidence="4" key="1">
    <citation type="journal article" date="2017" name="Nat. Ecol. Evol.">
        <title>Genome expansion and lineage-specific genetic innovations in the forest pathogenic fungi Armillaria.</title>
        <authorList>
            <person name="Sipos G."/>
            <person name="Prasanna A.N."/>
            <person name="Walter M.C."/>
            <person name="O'Connor E."/>
            <person name="Balint B."/>
            <person name="Krizsan K."/>
            <person name="Kiss B."/>
            <person name="Hess J."/>
            <person name="Varga T."/>
            <person name="Slot J."/>
            <person name="Riley R."/>
            <person name="Boka B."/>
            <person name="Rigling D."/>
            <person name="Barry K."/>
            <person name="Lee J."/>
            <person name="Mihaltcheva S."/>
            <person name="LaButti K."/>
            <person name="Lipzen A."/>
            <person name="Waldron R."/>
            <person name="Moloney N.M."/>
            <person name="Sperisen C."/>
            <person name="Kredics L."/>
            <person name="Vagvoelgyi C."/>
            <person name="Patrignani A."/>
            <person name="Fitzpatrick D."/>
            <person name="Nagy I."/>
            <person name="Doyle S."/>
            <person name="Anderson J.B."/>
            <person name="Grigoriev I.V."/>
            <person name="Gueldener U."/>
            <person name="Muensterkoetter M."/>
            <person name="Nagy L.G."/>
        </authorList>
    </citation>
    <scope>NUCLEOTIDE SEQUENCE [LARGE SCALE GENOMIC DNA]</scope>
    <source>
        <strain evidence="4">Ar21-2</strain>
    </source>
</reference>
<proteinExistence type="predicted"/>
<feature type="region of interest" description="Disordered" evidence="1">
    <location>
        <begin position="65"/>
        <end position="89"/>
    </location>
</feature>
<dbReference type="OrthoDB" id="3038148at2759"/>
<evidence type="ECO:0000256" key="2">
    <source>
        <dbReference type="SAM" id="Phobius"/>
    </source>
</evidence>
<name>A0A2H3CLD6_ARMGA</name>
<organism evidence="3 4">
    <name type="scientific">Armillaria gallica</name>
    <name type="common">Bulbous honey fungus</name>
    <name type="synonym">Armillaria bulbosa</name>
    <dbReference type="NCBI Taxonomy" id="47427"/>
    <lineage>
        <taxon>Eukaryota</taxon>
        <taxon>Fungi</taxon>
        <taxon>Dikarya</taxon>
        <taxon>Basidiomycota</taxon>
        <taxon>Agaricomycotina</taxon>
        <taxon>Agaricomycetes</taxon>
        <taxon>Agaricomycetidae</taxon>
        <taxon>Agaricales</taxon>
        <taxon>Marasmiineae</taxon>
        <taxon>Physalacriaceae</taxon>
        <taxon>Armillaria</taxon>
    </lineage>
</organism>
<gene>
    <name evidence="3" type="ORF">ARMGADRAFT_1019553</name>
</gene>
<keyword evidence="2" id="KW-1133">Transmembrane helix</keyword>
<accession>A0A2H3CLD6</accession>
<keyword evidence="2" id="KW-0472">Membrane</keyword>
<dbReference type="Proteomes" id="UP000217790">
    <property type="component" value="Unassembled WGS sequence"/>
</dbReference>
<dbReference type="InParanoid" id="A0A2H3CLD6"/>
<dbReference type="AlphaFoldDB" id="A0A2H3CLD6"/>
<protein>
    <submittedName>
        <fullName evidence="3">Uncharacterized protein</fullName>
    </submittedName>
</protein>
<evidence type="ECO:0000313" key="3">
    <source>
        <dbReference type="EMBL" id="PBK82700.1"/>
    </source>
</evidence>
<evidence type="ECO:0000256" key="1">
    <source>
        <dbReference type="SAM" id="MobiDB-lite"/>
    </source>
</evidence>
<keyword evidence="4" id="KW-1185">Reference proteome</keyword>